<name>A0ABD2TWY9_9SOLN</name>
<accession>A0ABD2TWY9</accession>
<reference evidence="1 2" key="1">
    <citation type="submission" date="2024-05" db="EMBL/GenBank/DDBJ databases">
        <title>De novo assembly of an allotetraploid wild potato.</title>
        <authorList>
            <person name="Hosaka A.J."/>
        </authorList>
    </citation>
    <scope>NUCLEOTIDE SEQUENCE [LARGE SCALE GENOMIC DNA]</scope>
    <source>
        <tissue evidence="1">Young leaves</tissue>
    </source>
</reference>
<protein>
    <submittedName>
        <fullName evidence="1">Uncharacterized protein</fullName>
    </submittedName>
</protein>
<organism evidence="1 2">
    <name type="scientific">Solanum stoloniferum</name>
    <dbReference type="NCBI Taxonomy" id="62892"/>
    <lineage>
        <taxon>Eukaryota</taxon>
        <taxon>Viridiplantae</taxon>
        <taxon>Streptophyta</taxon>
        <taxon>Embryophyta</taxon>
        <taxon>Tracheophyta</taxon>
        <taxon>Spermatophyta</taxon>
        <taxon>Magnoliopsida</taxon>
        <taxon>eudicotyledons</taxon>
        <taxon>Gunneridae</taxon>
        <taxon>Pentapetalae</taxon>
        <taxon>asterids</taxon>
        <taxon>lamiids</taxon>
        <taxon>Solanales</taxon>
        <taxon>Solanaceae</taxon>
        <taxon>Solanoideae</taxon>
        <taxon>Solaneae</taxon>
        <taxon>Solanum</taxon>
    </lineage>
</organism>
<evidence type="ECO:0000313" key="2">
    <source>
        <dbReference type="Proteomes" id="UP001627284"/>
    </source>
</evidence>
<comment type="caution">
    <text evidence="1">The sequence shown here is derived from an EMBL/GenBank/DDBJ whole genome shotgun (WGS) entry which is preliminary data.</text>
</comment>
<gene>
    <name evidence="1" type="ORF">AABB24_013820</name>
</gene>
<sequence length="103" mass="11795">MLATNIFFNHNFLLQEQLKIVGNSTPTLMGLKELADSLPEVNSNRFITDGITQDGIDKLKPPRPLLRYCFFSSRILFASFNAASPHSLFSFYYDHYEGFELIV</sequence>
<evidence type="ECO:0000313" key="1">
    <source>
        <dbReference type="EMBL" id="KAL3360585.1"/>
    </source>
</evidence>
<dbReference type="Proteomes" id="UP001627284">
    <property type="component" value="Unassembled WGS sequence"/>
</dbReference>
<dbReference type="AlphaFoldDB" id="A0ABD2TWY9"/>
<dbReference type="EMBL" id="JBJKTR010000008">
    <property type="protein sequence ID" value="KAL3360585.1"/>
    <property type="molecule type" value="Genomic_DNA"/>
</dbReference>
<keyword evidence="2" id="KW-1185">Reference proteome</keyword>
<proteinExistence type="predicted"/>